<protein>
    <submittedName>
        <fullName evidence="1">Uncharacterized protein</fullName>
    </submittedName>
</protein>
<organism evidence="1 2">
    <name type="scientific">Dorcoceras hygrometricum</name>
    <dbReference type="NCBI Taxonomy" id="472368"/>
    <lineage>
        <taxon>Eukaryota</taxon>
        <taxon>Viridiplantae</taxon>
        <taxon>Streptophyta</taxon>
        <taxon>Embryophyta</taxon>
        <taxon>Tracheophyta</taxon>
        <taxon>Spermatophyta</taxon>
        <taxon>Magnoliopsida</taxon>
        <taxon>eudicotyledons</taxon>
        <taxon>Gunneridae</taxon>
        <taxon>Pentapetalae</taxon>
        <taxon>asterids</taxon>
        <taxon>lamiids</taxon>
        <taxon>Lamiales</taxon>
        <taxon>Gesneriaceae</taxon>
        <taxon>Didymocarpoideae</taxon>
        <taxon>Trichosporeae</taxon>
        <taxon>Loxocarpinae</taxon>
        <taxon>Dorcoceras</taxon>
    </lineage>
</organism>
<dbReference type="Proteomes" id="UP000250235">
    <property type="component" value="Unassembled WGS sequence"/>
</dbReference>
<evidence type="ECO:0000313" key="1">
    <source>
        <dbReference type="EMBL" id="KZV57501.1"/>
    </source>
</evidence>
<proteinExistence type="predicted"/>
<sequence>MRIRPPELETSICDAKYHVSLTTQGRCLRTPHQLQANVREQYPNEASQQEESNATTLTSIGAIYRRQSKKIRFRQEVGRERRKISVESGAQNLEGDVGQTSIPVRRRARQIDEEVFLLASHVDEMELVMARFHRMNPQTFTGVETTADAESWLEHI</sequence>
<keyword evidence="2" id="KW-1185">Reference proteome</keyword>
<gene>
    <name evidence="1" type="ORF">F511_31907</name>
</gene>
<name>A0A2Z7DCP7_9LAMI</name>
<dbReference type="AlphaFoldDB" id="A0A2Z7DCP7"/>
<accession>A0A2Z7DCP7</accession>
<evidence type="ECO:0000313" key="2">
    <source>
        <dbReference type="Proteomes" id="UP000250235"/>
    </source>
</evidence>
<dbReference type="EMBL" id="KQ987279">
    <property type="protein sequence ID" value="KZV57501.1"/>
    <property type="molecule type" value="Genomic_DNA"/>
</dbReference>
<reference evidence="1 2" key="1">
    <citation type="journal article" date="2015" name="Proc. Natl. Acad. Sci. U.S.A.">
        <title>The resurrection genome of Boea hygrometrica: A blueprint for survival of dehydration.</title>
        <authorList>
            <person name="Xiao L."/>
            <person name="Yang G."/>
            <person name="Zhang L."/>
            <person name="Yang X."/>
            <person name="Zhao S."/>
            <person name="Ji Z."/>
            <person name="Zhou Q."/>
            <person name="Hu M."/>
            <person name="Wang Y."/>
            <person name="Chen M."/>
            <person name="Xu Y."/>
            <person name="Jin H."/>
            <person name="Xiao X."/>
            <person name="Hu G."/>
            <person name="Bao F."/>
            <person name="Hu Y."/>
            <person name="Wan P."/>
            <person name="Li L."/>
            <person name="Deng X."/>
            <person name="Kuang T."/>
            <person name="Xiang C."/>
            <person name="Zhu J.K."/>
            <person name="Oliver M.J."/>
            <person name="He Y."/>
        </authorList>
    </citation>
    <scope>NUCLEOTIDE SEQUENCE [LARGE SCALE GENOMIC DNA]</scope>
    <source>
        <strain evidence="2">cv. XS01</strain>
    </source>
</reference>